<dbReference type="InterPro" id="IPR036259">
    <property type="entry name" value="MFS_trans_sf"/>
</dbReference>
<feature type="domain" description="Major facilitator superfamily (MFS) profile" evidence="8">
    <location>
        <begin position="15"/>
        <end position="453"/>
    </location>
</feature>
<dbReference type="Proteomes" id="UP000605427">
    <property type="component" value="Unassembled WGS sequence"/>
</dbReference>
<evidence type="ECO:0000256" key="2">
    <source>
        <dbReference type="ARBA" id="ARBA00022448"/>
    </source>
</evidence>
<feature type="transmembrane region" description="Helical" evidence="7">
    <location>
        <begin position="284"/>
        <end position="308"/>
    </location>
</feature>
<evidence type="ECO:0000256" key="7">
    <source>
        <dbReference type="SAM" id="Phobius"/>
    </source>
</evidence>
<feature type="transmembrane region" description="Helical" evidence="7">
    <location>
        <begin position="386"/>
        <end position="406"/>
    </location>
</feature>
<comment type="caution">
    <text evidence="9">The sequence shown here is derived from an EMBL/GenBank/DDBJ whole genome shotgun (WGS) entry which is preliminary data.</text>
</comment>
<reference evidence="10" key="1">
    <citation type="journal article" date="2019" name="Int. J. Syst. Evol. Microbiol.">
        <title>The Global Catalogue of Microorganisms (GCM) 10K type strain sequencing project: providing services to taxonomists for standard genome sequencing and annotation.</title>
        <authorList>
            <consortium name="The Broad Institute Genomics Platform"/>
            <consortium name="The Broad Institute Genome Sequencing Center for Infectious Disease"/>
            <person name="Wu L."/>
            <person name="Ma J."/>
        </authorList>
    </citation>
    <scope>NUCLEOTIDE SEQUENCE [LARGE SCALE GENOMIC DNA]</scope>
    <source>
        <strain evidence="10">CCM 8702</strain>
    </source>
</reference>
<dbReference type="InterPro" id="IPR020846">
    <property type="entry name" value="MFS_dom"/>
</dbReference>
<feature type="transmembrane region" description="Helical" evidence="7">
    <location>
        <begin position="51"/>
        <end position="69"/>
    </location>
</feature>
<dbReference type="Pfam" id="PF07690">
    <property type="entry name" value="MFS_1"/>
    <property type="match status" value="1"/>
</dbReference>
<gene>
    <name evidence="9" type="ORF">GCM10007362_17500</name>
</gene>
<dbReference type="Gene3D" id="1.20.1720.10">
    <property type="entry name" value="Multidrug resistance protein D"/>
    <property type="match status" value="1"/>
</dbReference>
<feature type="transmembrane region" description="Helical" evidence="7">
    <location>
        <begin position="110"/>
        <end position="132"/>
    </location>
</feature>
<dbReference type="PANTHER" id="PTHR42718">
    <property type="entry name" value="MAJOR FACILITATOR SUPERFAMILY MULTIDRUG TRANSPORTER MFSC"/>
    <property type="match status" value="1"/>
</dbReference>
<feature type="transmembrane region" description="Helical" evidence="7">
    <location>
        <begin position="426"/>
        <end position="448"/>
    </location>
</feature>
<keyword evidence="6 7" id="KW-0472">Membrane</keyword>
<dbReference type="RefSeq" id="WP_172242349.1">
    <property type="nucleotide sequence ID" value="NZ_BMDD01000002.1"/>
</dbReference>
<evidence type="ECO:0000256" key="3">
    <source>
        <dbReference type="ARBA" id="ARBA00022475"/>
    </source>
</evidence>
<keyword evidence="3" id="KW-1003">Cell membrane</keyword>
<feature type="transmembrane region" description="Helical" evidence="7">
    <location>
        <begin position="260"/>
        <end position="278"/>
    </location>
</feature>
<keyword evidence="4 7" id="KW-0812">Transmembrane</keyword>
<keyword evidence="2" id="KW-0813">Transport</keyword>
<comment type="subcellular location">
    <subcellularLocation>
        <location evidence="1">Cell membrane</location>
        <topology evidence="1">Multi-pass membrane protein</topology>
    </subcellularLocation>
</comment>
<evidence type="ECO:0000313" key="10">
    <source>
        <dbReference type="Proteomes" id="UP000605427"/>
    </source>
</evidence>
<feature type="transmembrane region" description="Helical" evidence="7">
    <location>
        <begin position="81"/>
        <end position="104"/>
    </location>
</feature>
<feature type="transmembrane region" description="Helical" evidence="7">
    <location>
        <begin position="18"/>
        <end position="39"/>
    </location>
</feature>
<feature type="transmembrane region" description="Helical" evidence="7">
    <location>
        <begin position="197"/>
        <end position="216"/>
    </location>
</feature>
<evidence type="ECO:0000256" key="5">
    <source>
        <dbReference type="ARBA" id="ARBA00022989"/>
    </source>
</evidence>
<dbReference type="PANTHER" id="PTHR42718:SF46">
    <property type="entry name" value="BLR6921 PROTEIN"/>
    <property type="match status" value="1"/>
</dbReference>
<dbReference type="InterPro" id="IPR011701">
    <property type="entry name" value="MFS"/>
</dbReference>
<dbReference type="SUPFAM" id="SSF103473">
    <property type="entry name" value="MFS general substrate transporter"/>
    <property type="match status" value="1"/>
</dbReference>
<feature type="transmembrane region" description="Helical" evidence="7">
    <location>
        <begin position="320"/>
        <end position="341"/>
    </location>
</feature>
<evidence type="ECO:0000313" key="9">
    <source>
        <dbReference type="EMBL" id="GGH75958.1"/>
    </source>
</evidence>
<feature type="transmembrane region" description="Helical" evidence="7">
    <location>
        <begin position="167"/>
        <end position="185"/>
    </location>
</feature>
<feature type="transmembrane region" description="Helical" evidence="7">
    <location>
        <begin position="347"/>
        <end position="365"/>
    </location>
</feature>
<dbReference type="EMBL" id="BMDD01000002">
    <property type="protein sequence ID" value="GGH75958.1"/>
    <property type="molecule type" value="Genomic_DNA"/>
</dbReference>
<sequence>MSTAPSALPKNGNALMRILVFTLILSVMNGTMFNVALPVISREFALSPSQVSWIVTGYLIVYAIGTVTFGKLSEKYSLKNLLTSGLCFLVFGSLIGLVAGSYGMIIVARILQAVGASVIPAVAMIIPVRYFAPDKRGRALGTMAVGISLGSAIGPITAGFVTSAWSWQVLFAIPVLSLLTLPFYRKYLDDAKGSGKKIDLLGGLLLAGTVASMLLALSNLQIGYVGIGTVLLVLFVWRIRSAAEPFIAPAIFRNRAYSSSLLLAFFMMAISSGIPFIAPQLLAGVYAFSPVMIGAAMLPSALITAFLGRRGGKLADEKGNAALLYVASTLLIAGFLCLSSAVGFSPIWIAVFLIFGVLGQSYMQITLSNTVSRALAPEQVGTGMGLLSMSNFIAMAAVTAVTGKVLDLGNTAVRLNPIPPAGAGLLHSNILITLAFLTVGMTVFYRIFFDNAARRKA</sequence>
<organism evidence="9 10">
    <name type="scientific">Saccharibacillus endophyticus</name>
    <dbReference type="NCBI Taxonomy" id="2060666"/>
    <lineage>
        <taxon>Bacteria</taxon>
        <taxon>Bacillati</taxon>
        <taxon>Bacillota</taxon>
        <taxon>Bacilli</taxon>
        <taxon>Bacillales</taxon>
        <taxon>Paenibacillaceae</taxon>
        <taxon>Saccharibacillus</taxon>
    </lineage>
</organism>
<dbReference type="CDD" id="cd17321">
    <property type="entry name" value="MFS_MMR_MDR_like"/>
    <property type="match status" value="1"/>
</dbReference>
<protein>
    <submittedName>
        <fullName evidence="9">MFS transporter</fullName>
    </submittedName>
</protein>
<keyword evidence="10" id="KW-1185">Reference proteome</keyword>
<dbReference type="PROSITE" id="PS50850">
    <property type="entry name" value="MFS"/>
    <property type="match status" value="1"/>
</dbReference>
<dbReference type="PRINTS" id="PR01036">
    <property type="entry name" value="TCRTETB"/>
</dbReference>
<proteinExistence type="predicted"/>
<name>A0ABQ1ZTR3_9BACL</name>
<evidence type="ECO:0000256" key="6">
    <source>
        <dbReference type="ARBA" id="ARBA00023136"/>
    </source>
</evidence>
<accession>A0ABQ1ZTR3</accession>
<evidence type="ECO:0000259" key="8">
    <source>
        <dbReference type="PROSITE" id="PS50850"/>
    </source>
</evidence>
<feature type="transmembrane region" description="Helical" evidence="7">
    <location>
        <begin position="139"/>
        <end position="161"/>
    </location>
</feature>
<evidence type="ECO:0000256" key="1">
    <source>
        <dbReference type="ARBA" id="ARBA00004651"/>
    </source>
</evidence>
<keyword evidence="5 7" id="KW-1133">Transmembrane helix</keyword>
<evidence type="ECO:0000256" key="4">
    <source>
        <dbReference type="ARBA" id="ARBA00022692"/>
    </source>
</evidence>
<feature type="transmembrane region" description="Helical" evidence="7">
    <location>
        <begin position="222"/>
        <end position="239"/>
    </location>
</feature>
<dbReference type="Gene3D" id="1.20.1250.20">
    <property type="entry name" value="MFS general substrate transporter like domains"/>
    <property type="match status" value="1"/>
</dbReference>